<dbReference type="AlphaFoldDB" id="A3UAL4"/>
<dbReference type="GeneID" id="89454206"/>
<dbReference type="PROSITE" id="PS51257">
    <property type="entry name" value="PROKAR_LIPOPROTEIN"/>
    <property type="match status" value="1"/>
</dbReference>
<gene>
    <name evidence="1" type="ordered locus">CA2559_12458</name>
</gene>
<dbReference type="RefSeq" id="WP_013188231.1">
    <property type="nucleotide sequence ID" value="NC_014230.1"/>
</dbReference>
<dbReference type="OrthoDB" id="1524444at2"/>
<dbReference type="eggNOG" id="ENOG5032UAD">
    <property type="taxonomic scope" value="Bacteria"/>
</dbReference>
<keyword evidence="2" id="KW-1185">Reference proteome</keyword>
<dbReference type="STRING" id="216432.CA2559_12458"/>
<dbReference type="EMBL" id="CP002046">
    <property type="protein sequence ID" value="EAP86850.1"/>
    <property type="molecule type" value="Genomic_DNA"/>
</dbReference>
<dbReference type="KEGG" id="cat:CA2559_12458"/>
<dbReference type="HOGENOM" id="CLU_123838_0_0_10"/>
<reference evidence="1 2" key="1">
    <citation type="journal article" date="2010" name="J. Bacteriol.">
        <title>The complete genome sequence of Croceibacter atlanticus HTCC2559T.</title>
        <authorList>
            <person name="Oh H.M."/>
            <person name="Kang I."/>
            <person name="Ferriera S."/>
            <person name="Giovannoni S.J."/>
            <person name="Cho J.C."/>
        </authorList>
    </citation>
    <scope>NUCLEOTIDE SEQUENCE [LARGE SCALE GENOMIC DNA]</scope>
    <source>
        <strain evidence="2">ATCC BAA-628 / HTCC2559 / KCTC 12090</strain>
    </source>
</reference>
<evidence type="ECO:0000313" key="2">
    <source>
        <dbReference type="Proteomes" id="UP000002297"/>
    </source>
</evidence>
<protein>
    <submittedName>
        <fullName evidence="1">Dihydrolipoamide dehydrogenase</fullName>
    </submittedName>
</protein>
<sequence length="179" mass="19747">MKKILALLAFTAVLFTSCEGDPGPPGPSGEPGVNILGQTFEIENINYSYDASANLWSTIIDIPSDIEVFESDAILVYRFDGQVGLNDGSTADLWSLIPQNFFTDEGTIQYVSAHTFIDLELFIDGNYDLSNLDFGYTDDQIFRFVVVPSDFALTVDVTDYNAVMNALNDRNNTTEGLEN</sequence>
<name>A3UAL4_CROAH</name>
<evidence type="ECO:0000313" key="1">
    <source>
        <dbReference type="EMBL" id="EAP86850.1"/>
    </source>
</evidence>
<accession>A3UAL4</accession>
<proteinExistence type="predicted"/>
<dbReference type="Proteomes" id="UP000002297">
    <property type="component" value="Chromosome"/>
</dbReference>
<organism evidence="1 2">
    <name type="scientific">Croceibacter atlanticus (strain ATCC BAA-628 / JCM 21780 / CIP 108009 / IAM 15332 / KCTC 12090 / HTCC2559)</name>
    <dbReference type="NCBI Taxonomy" id="216432"/>
    <lineage>
        <taxon>Bacteria</taxon>
        <taxon>Pseudomonadati</taxon>
        <taxon>Bacteroidota</taxon>
        <taxon>Flavobacteriia</taxon>
        <taxon>Flavobacteriales</taxon>
        <taxon>Flavobacteriaceae</taxon>
        <taxon>Croceibacter</taxon>
    </lineage>
</organism>